<accession>A0ABY5U1U8</accession>
<organism evidence="2 3">
    <name type="scientific">Laceyella sacchari</name>
    <name type="common">Thermoactinomyces thalpophilus</name>
    <dbReference type="NCBI Taxonomy" id="37482"/>
    <lineage>
        <taxon>Bacteria</taxon>
        <taxon>Bacillati</taxon>
        <taxon>Bacillota</taxon>
        <taxon>Bacilli</taxon>
        <taxon>Bacillales</taxon>
        <taxon>Thermoactinomycetaceae</taxon>
        <taxon>Laceyella</taxon>
    </lineage>
</organism>
<name>A0ABY5U1U8_LACSH</name>
<feature type="region of interest" description="Disordered" evidence="1">
    <location>
        <begin position="1"/>
        <end position="45"/>
    </location>
</feature>
<dbReference type="RefSeq" id="WP_259435774.1">
    <property type="nucleotide sequence ID" value="NZ_CP103866.1"/>
</dbReference>
<dbReference type="Proteomes" id="UP001058650">
    <property type="component" value="Chromosome"/>
</dbReference>
<gene>
    <name evidence="2" type="ORF">NYR52_12805</name>
</gene>
<feature type="compositionally biased region" description="Basic and acidic residues" evidence="1">
    <location>
        <begin position="29"/>
        <end position="45"/>
    </location>
</feature>
<reference evidence="2" key="1">
    <citation type="submission" date="2022-08" db="EMBL/GenBank/DDBJ databases">
        <title>The complete genome sequence of the thermophilic bacterium Laceyella sacchari FBKL4.010 reveals the basis for tetramethylpyrazine biosynthesis in Moutai-flavor Daqu.</title>
        <authorList>
            <person name="Li D."/>
            <person name="Huang W."/>
            <person name="Wang C."/>
            <person name="Qiu S."/>
        </authorList>
    </citation>
    <scope>NUCLEOTIDE SEQUENCE</scope>
    <source>
        <strain evidence="2">FBKL4.014</strain>
    </source>
</reference>
<proteinExistence type="predicted"/>
<protein>
    <submittedName>
        <fullName evidence="2">Uncharacterized protein</fullName>
    </submittedName>
</protein>
<sequence>MRIPDLTPLTDPEIYQPPLPEIMTPQEPEPLRHEEPHAPERVKED</sequence>
<evidence type="ECO:0000313" key="3">
    <source>
        <dbReference type="Proteomes" id="UP001058650"/>
    </source>
</evidence>
<keyword evidence="3" id="KW-1185">Reference proteome</keyword>
<evidence type="ECO:0000313" key="2">
    <source>
        <dbReference type="EMBL" id="UWE02995.1"/>
    </source>
</evidence>
<dbReference type="EMBL" id="CP103866">
    <property type="protein sequence ID" value="UWE02995.1"/>
    <property type="molecule type" value="Genomic_DNA"/>
</dbReference>
<evidence type="ECO:0000256" key="1">
    <source>
        <dbReference type="SAM" id="MobiDB-lite"/>
    </source>
</evidence>